<accession>A0A8T4HB22</accession>
<evidence type="ECO:0000313" key="1">
    <source>
        <dbReference type="EMBL" id="MBP3943964.1"/>
    </source>
</evidence>
<dbReference type="RefSeq" id="WP_353547469.1">
    <property type="nucleotide sequence ID" value="NZ_JAGKSB010000012.1"/>
</dbReference>
<dbReference type="EMBL" id="JAGKSB010000012">
    <property type="protein sequence ID" value="MBP3943964.1"/>
    <property type="molecule type" value="Genomic_DNA"/>
</dbReference>
<proteinExistence type="predicted"/>
<comment type="caution">
    <text evidence="1">The sequence shown here is derived from an EMBL/GenBank/DDBJ whole genome shotgun (WGS) entry which is preliminary data.</text>
</comment>
<sequence>MTLVLNHQQPLSGNKIWIAALLALSVASCTTKKTILSSSNQKVEEPTVVVTPKNAAETAAKNSLEKHLLNNTISLVLPFQLNRIPGTRVSEEDVKRSALALDYYQGFEIGVQEVAATTRPFKLKILDSEDDQAKNQQLAANKSVNESILIVGPVYPKEIRAFSAGLTNRNILQVSPLAASKATEFNNPNLVSITPSIQTHMEAMAKYVAKKFTPGDRIIIFETPDTDAKQYLATFQSELLGYNKSATVEVVQSLDALGEAMSLIGNNLIVCGSTSSFQIKTFMNKLEAQMEDYPYEISVFGHPNWSKISFDGYSHINNFKVTVSTSYTVDEESDLARKFTFAYRKKFTISPTEYAFKGYDAGRYFAQLIAEYGADYTKHVLKRDFQGLHNSFHFQYNPQYGYVNKAVGFMTFENGSFKLN</sequence>
<dbReference type="Proteomes" id="UP000679691">
    <property type="component" value="Unassembled WGS sequence"/>
</dbReference>
<organism evidence="1 2">
    <name type="scientific">Rhinopithecimicrobium faecis</name>
    <dbReference type="NCBI Taxonomy" id="2820698"/>
    <lineage>
        <taxon>Bacteria</taxon>
        <taxon>Pseudomonadati</taxon>
        <taxon>Bacteroidota</taxon>
        <taxon>Sphingobacteriia</taxon>
        <taxon>Sphingobacteriales</taxon>
        <taxon>Sphingobacteriaceae</taxon>
        <taxon>Rhinopithecimicrobium</taxon>
    </lineage>
</organism>
<name>A0A8T4HB22_9SPHI</name>
<dbReference type="InterPro" id="IPR028082">
    <property type="entry name" value="Peripla_BP_I"/>
</dbReference>
<protein>
    <submittedName>
        <fullName evidence="1">Amino acid ABC transporter substrate-binding protein</fullName>
    </submittedName>
</protein>
<dbReference type="CDD" id="cd06268">
    <property type="entry name" value="PBP1_ABC_transporter_LIVBP-like"/>
    <property type="match status" value="1"/>
</dbReference>
<gene>
    <name evidence="1" type="ORF">J5U18_10385</name>
</gene>
<dbReference type="AlphaFoldDB" id="A0A8T4HB22"/>
<evidence type="ECO:0000313" key="2">
    <source>
        <dbReference type="Proteomes" id="UP000679691"/>
    </source>
</evidence>
<dbReference type="Gene3D" id="3.40.50.2300">
    <property type="match status" value="2"/>
</dbReference>
<dbReference type="SUPFAM" id="SSF53822">
    <property type="entry name" value="Periplasmic binding protein-like I"/>
    <property type="match status" value="1"/>
</dbReference>
<keyword evidence="2" id="KW-1185">Reference proteome</keyword>
<reference evidence="1" key="1">
    <citation type="submission" date="2021-03" db="EMBL/GenBank/DDBJ databases">
        <authorList>
            <person name="Lu T."/>
            <person name="Wang Q."/>
            <person name="Han X."/>
        </authorList>
    </citation>
    <scope>NUCLEOTIDE SEQUENCE</scope>
    <source>
        <strain evidence="1">WQ 2009</strain>
    </source>
</reference>